<dbReference type="CDD" id="cd02440">
    <property type="entry name" value="AdoMet_MTases"/>
    <property type="match status" value="1"/>
</dbReference>
<dbReference type="SUPFAM" id="SSF53335">
    <property type="entry name" value="S-adenosyl-L-methionine-dependent methyltransferases"/>
    <property type="match status" value="1"/>
</dbReference>
<dbReference type="EMBL" id="VBOU01000076">
    <property type="protein sequence ID" value="TMQ54172.1"/>
    <property type="molecule type" value="Genomic_DNA"/>
</dbReference>
<evidence type="ECO:0000313" key="4">
    <source>
        <dbReference type="Proteomes" id="UP000319829"/>
    </source>
</evidence>
<protein>
    <submittedName>
        <fullName evidence="2">Class I SAM-dependent methyltransferase</fullName>
    </submittedName>
</protein>
<dbReference type="Proteomes" id="UP000319829">
    <property type="component" value="Unassembled WGS sequence"/>
</dbReference>
<dbReference type="AlphaFoldDB" id="A0A538TMM8"/>
<evidence type="ECO:0000313" key="3">
    <source>
        <dbReference type="Proteomes" id="UP000317366"/>
    </source>
</evidence>
<keyword evidence="2" id="KW-0489">Methyltransferase</keyword>
<name>A0A538TMM8_UNCEI</name>
<dbReference type="EMBL" id="VBOX01000029">
    <property type="protein sequence ID" value="TMQ64880.1"/>
    <property type="molecule type" value="Genomic_DNA"/>
</dbReference>
<sequence>MSPVPEARFEREYYETVYPNYSRQNPPRKLRFYRRLVERVAPIGRVPRILDIGCAFGVFLSALNPKWRRFGTDVSQFATERAAAIVPDATFARADIHEIPFSDPFDIITSFDVIEHIPSLEEVASVVQSKLVPNGHFVFVVPVYDGVTGPLIRLLDKDETHIHKRSRDFWLGWTRENFVLLEWYGIFRYLFPGLGYAHVPTRLWRRVAPAIAVIAQRRPR</sequence>
<dbReference type="Pfam" id="PF13489">
    <property type="entry name" value="Methyltransf_23"/>
    <property type="match status" value="1"/>
</dbReference>
<organism evidence="2 3">
    <name type="scientific">Eiseniibacteriota bacterium</name>
    <dbReference type="NCBI Taxonomy" id="2212470"/>
    <lineage>
        <taxon>Bacteria</taxon>
        <taxon>Candidatus Eiseniibacteriota</taxon>
    </lineage>
</organism>
<dbReference type="Proteomes" id="UP000317366">
    <property type="component" value="Unassembled WGS sequence"/>
</dbReference>
<dbReference type="InterPro" id="IPR029063">
    <property type="entry name" value="SAM-dependent_MTases_sf"/>
</dbReference>
<evidence type="ECO:0000313" key="2">
    <source>
        <dbReference type="EMBL" id="TMQ64880.1"/>
    </source>
</evidence>
<dbReference type="GO" id="GO:0008168">
    <property type="term" value="F:methyltransferase activity"/>
    <property type="evidence" value="ECO:0007669"/>
    <property type="project" value="UniProtKB-KW"/>
</dbReference>
<keyword evidence="2" id="KW-0808">Transferase</keyword>
<dbReference type="PANTHER" id="PTHR43861">
    <property type="entry name" value="TRANS-ACONITATE 2-METHYLTRANSFERASE-RELATED"/>
    <property type="match status" value="1"/>
</dbReference>
<evidence type="ECO:0000313" key="1">
    <source>
        <dbReference type="EMBL" id="TMQ54172.1"/>
    </source>
</evidence>
<proteinExistence type="predicted"/>
<dbReference type="Gene3D" id="3.40.50.150">
    <property type="entry name" value="Vaccinia Virus protein VP39"/>
    <property type="match status" value="1"/>
</dbReference>
<gene>
    <name evidence="1" type="ORF">E6K74_07315</name>
    <name evidence="2" type="ORF">E6K77_03475</name>
</gene>
<dbReference type="GO" id="GO:0032259">
    <property type="term" value="P:methylation"/>
    <property type="evidence" value="ECO:0007669"/>
    <property type="project" value="UniProtKB-KW"/>
</dbReference>
<accession>A0A538TMM8</accession>
<comment type="caution">
    <text evidence="2">The sequence shown here is derived from an EMBL/GenBank/DDBJ whole genome shotgun (WGS) entry which is preliminary data.</text>
</comment>
<reference evidence="3 4" key="1">
    <citation type="journal article" date="2019" name="Nat. Microbiol.">
        <title>Mediterranean grassland soil C-N compound turnover is dependent on rainfall and depth, and is mediated by genomically divergent microorganisms.</title>
        <authorList>
            <person name="Diamond S."/>
            <person name="Andeer P.F."/>
            <person name="Li Z."/>
            <person name="Crits-Christoph A."/>
            <person name="Burstein D."/>
            <person name="Anantharaman K."/>
            <person name="Lane K.R."/>
            <person name="Thomas B.C."/>
            <person name="Pan C."/>
            <person name="Northen T.R."/>
            <person name="Banfield J.F."/>
        </authorList>
    </citation>
    <scope>NUCLEOTIDE SEQUENCE [LARGE SCALE GENOMIC DNA]</scope>
    <source>
        <strain evidence="1">WS_4</strain>
        <strain evidence="2">WS_7</strain>
    </source>
</reference>